<dbReference type="GO" id="GO:0008417">
    <property type="term" value="F:fucosyltransferase activity"/>
    <property type="evidence" value="ECO:0007669"/>
    <property type="project" value="InterPro"/>
</dbReference>
<name>A0A1V6C8V9_UNCT6</name>
<evidence type="ECO:0000256" key="1">
    <source>
        <dbReference type="ARBA" id="ARBA00008919"/>
    </source>
</evidence>
<dbReference type="InterPro" id="IPR055270">
    <property type="entry name" value="Glyco_tran_10_C"/>
</dbReference>
<evidence type="ECO:0000256" key="3">
    <source>
        <dbReference type="ARBA" id="ARBA00022679"/>
    </source>
</evidence>
<dbReference type="Pfam" id="PF00852">
    <property type="entry name" value="Glyco_transf_10"/>
    <property type="match status" value="1"/>
</dbReference>
<evidence type="ECO:0000259" key="4">
    <source>
        <dbReference type="Pfam" id="PF00852"/>
    </source>
</evidence>
<accession>A0A1V6C8V9</accession>
<dbReference type="Gene3D" id="3.40.50.11660">
    <property type="entry name" value="Glycosyl transferase family 10, C-terminal domain"/>
    <property type="match status" value="1"/>
</dbReference>
<dbReference type="SUPFAM" id="SSF53756">
    <property type="entry name" value="UDP-Glycosyltransferase/glycogen phosphorylase"/>
    <property type="match status" value="1"/>
</dbReference>
<keyword evidence="3" id="KW-0808">Transferase</keyword>
<protein>
    <submittedName>
        <fullName evidence="5">Glycosyltransferase family 10 (Fucosyltransferase)</fullName>
    </submittedName>
</protein>
<dbReference type="EMBL" id="MWDQ01000087">
    <property type="protein sequence ID" value="OQB73291.1"/>
    <property type="molecule type" value="Genomic_DNA"/>
</dbReference>
<sequence>MIKATFFTGSFYLNNRQFDITDPVSNINDCLYGCYLLKKRLEEMDINLSTQDINPPDESSFIIYNDMPVLKYIDAGRVNYLLLMESRVVKPDNWDIENHKYFKKIFTWDDTLIDNKKYFKINYTHKIPENIEFNLDKKEKLCVMINSNKFSDHPLELYTERIRAINWFEKNHPEDFDLYGFGWDKYVFKGALKKLNRLEIISKMLAPKHKCLRFPAPAKTVLPKYKFAICYENARDIPGYITEKIFNCFFAGCVPIYLGASNITDYIPANTFIDKRNFKTYDDLYSYIKNMSETEYIDFLDAIKNFVLSDKIYPFSAECFAETLVREIIEKK</sequence>
<evidence type="ECO:0000256" key="2">
    <source>
        <dbReference type="ARBA" id="ARBA00022676"/>
    </source>
</evidence>
<organism evidence="5">
    <name type="scientific">candidate division TA06 bacterium ADurb.Bin131</name>
    <dbReference type="NCBI Taxonomy" id="1852827"/>
    <lineage>
        <taxon>Bacteria</taxon>
        <taxon>Bacteria division TA06</taxon>
    </lineage>
</organism>
<comment type="similarity">
    <text evidence="1">Belongs to the glycosyltransferase 10 family.</text>
</comment>
<dbReference type="PANTHER" id="PTHR11929:SF194">
    <property type="entry name" value="ALPHA-(1,3)-FUCOSYLTRANSFERASE 10"/>
    <property type="match status" value="1"/>
</dbReference>
<dbReference type="InterPro" id="IPR001503">
    <property type="entry name" value="Glyco_trans_10"/>
</dbReference>
<proteinExistence type="inferred from homology"/>
<keyword evidence="2" id="KW-0328">Glycosyltransferase</keyword>
<comment type="caution">
    <text evidence="5">The sequence shown here is derived from an EMBL/GenBank/DDBJ whole genome shotgun (WGS) entry which is preliminary data.</text>
</comment>
<feature type="domain" description="Fucosyltransferase C-terminal" evidence="4">
    <location>
        <begin position="219"/>
        <end position="300"/>
    </location>
</feature>
<dbReference type="AlphaFoldDB" id="A0A1V6C8V9"/>
<reference evidence="5" key="1">
    <citation type="submission" date="2017-02" db="EMBL/GenBank/DDBJ databases">
        <title>Delving into the versatile metabolic prowess of the omnipresent phylum Bacteroidetes.</title>
        <authorList>
            <person name="Nobu M.K."/>
            <person name="Mei R."/>
            <person name="Narihiro T."/>
            <person name="Kuroda K."/>
            <person name="Liu W.-T."/>
        </authorList>
    </citation>
    <scope>NUCLEOTIDE SEQUENCE</scope>
    <source>
        <strain evidence="5">ADurb.Bin131</strain>
    </source>
</reference>
<dbReference type="Proteomes" id="UP000485562">
    <property type="component" value="Unassembled WGS sequence"/>
</dbReference>
<dbReference type="PANTHER" id="PTHR11929">
    <property type="entry name" value="ALPHA- 1,3 -FUCOSYLTRANSFERASE"/>
    <property type="match status" value="1"/>
</dbReference>
<dbReference type="InterPro" id="IPR038577">
    <property type="entry name" value="GT10-like_C_sf"/>
</dbReference>
<evidence type="ECO:0000313" key="5">
    <source>
        <dbReference type="EMBL" id="OQB73291.1"/>
    </source>
</evidence>
<dbReference type="GO" id="GO:0016020">
    <property type="term" value="C:membrane"/>
    <property type="evidence" value="ECO:0007669"/>
    <property type="project" value="InterPro"/>
</dbReference>
<gene>
    <name evidence="5" type="ORF">BWX89_01025</name>
</gene>